<organism evidence="2 3">
    <name type="scientific">Sphaeroforma arctica JP610</name>
    <dbReference type="NCBI Taxonomy" id="667725"/>
    <lineage>
        <taxon>Eukaryota</taxon>
        <taxon>Ichthyosporea</taxon>
        <taxon>Ichthyophonida</taxon>
        <taxon>Sphaeroforma</taxon>
    </lineage>
</organism>
<feature type="region of interest" description="Disordered" evidence="1">
    <location>
        <begin position="1"/>
        <end position="289"/>
    </location>
</feature>
<evidence type="ECO:0000256" key="1">
    <source>
        <dbReference type="SAM" id="MobiDB-lite"/>
    </source>
</evidence>
<evidence type="ECO:0000313" key="2">
    <source>
        <dbReference type="EMBL" id="KNC82876.1"/>
    </source>
</evidence>
<evidence type="ECO:0000313" key="3">
    <source>
        <dbReference type="Proteomes" id="UP000054560"/>
    </source>
</evidence>
<dbReference type="Proteomes" id="UP000054560">
    <property type="component" value="Unassembled WGS sequence"/>
</dbReference>
<gene>
    <name evidence="2" type="ORF">SARC_04855</name>
</gene>
<reference evidence="2 3" key="1">
    <citation type="submission" date="2011-02" db="EMBL/GenBank/DDBJ databases">
        <title>The Genome Sequence of Sphaeroforma arctica JP610.</title>
        <authorList>
            <consortium name="The Broad Institute Genome Sequencing Platform"/>
            <person name="Russ C."/>
            <person name="Cuomo C."/>
            <person name="Young S.K."/>
            <person name="Zeng Q."/>
            <person name="Gargeya S."/>
            <person name="Alvarado L."/>
            <person name="Berlin A."/>
            <person name="Chapman S.B."/>
            <person name="Chen Z."/>
            <person name="Freedman E."/>
            <person name="Gellesch M."/>
            <person name="Goldberg J."/>
            <person name="Griggs A."/>
            <person name="Gujja S."/>
            <person name="Heilman E."/>
            <person name="Heiman D."/>
            <person name="Howarth C."/>
            <person name="Mehta T."/>
            <person name="Neiman D."/>
            <person name="Pearson M."/>
            <person name="Roberts A."/>
            <person name="Saif S."/>
            <person name="Shea T."/>
            <person name="Shenoy N."/>
            <person name="Sisk P."/>
            <person name="Stolte C."/>
            <person name="Sykes S."/>
            <person name="White J."/>
            <person name="Yandava C."/>
            <person name="Burger G."/>
            <person name="Gray M.W."/>
            <person name="Holland P.W.H."/>
            <person name="King N."/>
            <person name="Lang F.B.F."/>
            <person name="Roger A.J."/>
            <person name="Ruiz-Trillo I."/>
            <person name="Haas B."/>
            <person name="Nusbaum C."/>
            <person name="Birren B."/>
        </authorList>
    </citation>
    <scope>NUCLEOTIDE SEQUENCE [LARGE SCALE GENOMIC DNA]</scope>
    <source>
        <strain evidence="2 3">JP610</strain>
    </source>
</reference>
<feature type="compositionally biased region" description="Basic and acidic residues" evidence="1">
    <location>
        <begin position="236"/>
        <end position="254"/>
    </location>
</feature>
<keyword evidence="3" id="KW-1185">Reference proteome</keyword>
<feature type="non-terminal residue" evidence="2">
    <location>
        <position position="407"/>
    </location>
</feature>
<feature type="compositionally biased region" description="Low complexity" evidence="1">
    <location>
        <begin position="33"/>
        <end position="46"/>
    </location>
</feature>
<feature type="compositionally biased region" description="Low complexity" evidence="1">
    <location>
        <begin position="217"/>
        <end position="234"/>
    </location>
</feature>
<dbReference type="EMBL" id="KQ241884">
    <property type="protein sequence ID" value="KNC82876.1"/>
    <property type="molecule type" value="Genomic_DNA"/>
</dbReference>
<protein>
    <submittedName>
        <fullName evidence="2">Uncharacterized protein</fullName>
    </submittedName>
</protein>
<dbReference type="RefSeq" id="XP_014156778.1">
    <property type="nucleotide sequence ID" value="XM_014301303.1"/>
</dbReference>
<feature type="compositionally biased region" description="Basic and acidic residues" evidence="1">
    <location>
        <begin position="200"/>
        <end position="212"/>
    </location>
</feature>
<dbReference type="GeneID" id="25905359"/>
<dbReference type="AlphaFoldDB" id="A0A0L0G221"/>
<feature type="compositionally biased region" description="Polar residues" evidence="1">
    <location>
        <begin position="177"/>
        <end position="196"/>
    </location>
</feature>
<name>A0A0L0G221_9EUKA</name>
<feature type="compositionally biased region" description="Basic and acidic residues" evidence="1">
    <location>
        <begin position="1"/>
        <end position="10"/>
    </location>
</feature>
<sequence>MYSCRGHDGELGSSVPIERGSYLDGTPDGYTKHPGSSSPFGGPSHSRTQNTDTRDARHHGNQHSYSSNTHYSPGTTPGTSSSHTNTYDSSSTHAPTPTRENSSNHDNRQAYANPHSRRAPPSNTLAHTRSDGPGYLGNQHPNTRTGKKNGIGDSHSRASLEHNVSNFGPQGHAYGSEQAQAQSRAQGLSHTQSQGTNGRGYERAIERERDGEWGASQAHTGTHAQAHAQAQTQTRMAERSRGQSGVERDADGLRRGSAARTHSDEYRESAGSYEPEGRRMYYPGESPDVTGRDRSLVVCTFACYSRRSSSPGVCFEGQLGTSVPIEIGGNYPEPSHRKNSVPFNGRLNSLRSVGTAPAMRDDLIRTAEPQLSFGVSPEPKDDMGGFLQQLDASQNTMLFQNDTSSSV</sequence>
<accession>A0A0L0G221</accession>
<feature type="compositionally biased region" description="Low complexity" evidence="1">
    <location>
        <begin position="69"/>
        <end position="92"/>
    </location>
</feature>
<proteinExistence type="predicted"/>